<dbReference type="InterPro" id="IPR000306">
    <property type="entry name" value="Znf_FYVE"/>
</dbReference>
<evidence type="ECO:0000259" key="6">
    <source>
        <dbReference type="PROSITE" id="PS50178"/>
    </source>
</evidence>
<dbReference type="InterPro" id="IPR013083">
    <property type="entry name" value="Znf_RING/FYVE/PHD"/>
</dbReference>
<dbReference type="PROSITE" id="PS50178">
    <property type="entry name" value="ZF_FYVE"/>
    <property type="match status" value="1"/>
</dbReference>
<organism evidence="7 8">
    <name type="scientific">Aphanomyces euteiches</name>
    <dbReference type="NCBI Taxonomy" id="100861"/>
    <lineage>
        <taxon>Eukaryota</taxon>
        <taxon>Sar</taxon>
        <taxon>Stramenopiles</taxon>
        <taxon>Oomycota</taxon>
        <taxon>Saprolegniomycetes</taxon>
        <taxon>Saprolegniales</taxon>
        <taxon>Verrucalvaceae</taxon>
        <taxon>Aphanomyces</taxon>
    </lineage>
</organism>
<dbReference type="InterPro" id="IPR023393">
    <property type="entry name" value="START-like_dom_sf"/>
</dbReference>
<dbReference type="InterPro" id="IPR017455">
    <property type="entry name" value="Znf_FYVE-rel"/>
</dbReference>
<keyword evidence="8" id="KW-1185">Reference proteome</keyword>
<comment type="caution">
    <text evidence="7">The sequence shown here is derived from an EMBL/GenBank/DDBJ whole genome shotgun (WGS) entry which is preliminary data.</text>
</comment>
<dbReference type="Pfam" id="PF01363">
    <property type="entry name" value="FYVE"/>
    <property type="match status" value="1"/>
</dbReference>
<dbReference type="SMART" id="SM00064">
    <property type="entry name" value="FYVE"/>
    <property type="match status" value="1"/>
</dbReference>
<feature type="compositionally biased region" description="Basic and acidic residues" evidence="5">
    <location>
        <begin position="343"/>
        <end position="360"/>
    </location>
</feature>
<reference evidence="7 8" key="1">
    <citation type="submission" date="2019-07" db="EMBL/GenBank/DDBJ databases">
        <title>Genomics analysis of Aphanomyces spp. identifies a new class of oomycete effector associated with host adaptation.</title>
        <authorList>
            <person name="Gaulin E."/>
        </authorList>
    </citation>
    <scope>NUCLEOTIDE SEQUENCE [LARGE SCALE GENOMIC DNA]</scope>
    <source>
        <strain evidence="7 8">ATCC 201684</strain>
    </source>
</reference>
<dbReference type="VEuPathDB" id="FungiDB:AeMF1_010527"/>
<dbReference type="GO" id="GO:0008289">
    <property type="term" value="F:lipid binding"/>
    <property type="evidence" value="ECO:0007669"/>
    <property type="project" value="InterPro"/>
</dbReference>
<dbReference type="AlphaFoldDB" id="A0A6G0X5H1"/>
<dbReference type="Gene3D" id="3.30.530.20">
    <property type="match status" value="1"/>
</dbReference>
<dbReference type="EMBL" id="VJMJ01000101">
    <property type="protein sequence ID" value="KAF0735054.1"/>
    <property type="molecule type" value="Genomic_DNA"/>
</dbReference>
<feature type="region of interest" description="Disordered" evidence="5">
    <location>
        <begin position="335"/>
        <end position="360"/>
    </location>
</feature>
<dbReference type="InterPro" id="IPR011011">
    <property type="entry name" value="Znf_FYVE_PHD"/>
</dbReference>
<protein>
    <recommendedName>
        <fullName evidence="6">FYVE-type domain-containing protein</fullName>
    </recommendedName>
</protein>
<accession>A0A6G0X5H1</accession>
<dbReference type="Gene3D" id="3.30.40.10">
    <property type="entry name" value="Zinc/RING finger domain, C3HC4 (zinc finger)"/>
    <property type="match status" value="1"/>
</dbReference>
<keyword evidence="1" id="KW-0479">Metal-binding</keyword>
<feature type="domain" description="FYVE-type" evidence="6">
    <location>
        <begin position="267"/>
        <end position="321"/>
    </location>
</feature>
<dbReference type="SUPFAM" id="SSF55961">
    <property type="entry name" value="Bet v1-like"/>
    <property type="match status" value="1"/>
</dbReference>
<dbReference type="InterPro" id="IPR002913">
    <property type="entry name" value="START_lipid-bd_dom"/>
</dbReference>
<keyword evidence="3" id="KW-0862">Zinc</keyword>
<dbReference type="InterPro" id="IPR052727">
    <property type="entry name" value="Rab4/Rab5_effector"/>
</dbReference>
<dbReference type="PANTHER" id="PTHR13510:SF44">
    <property type="entry name" value="RABENOSYN-5"/>
    <property type="match status" value="1"/>
</dbReference>
<proteinExistence type="predicted"/>
<evidence type="ECO:0000256" key="5">
    <source>
        <dbReference type="SAM" id="MobiDB-lite"/>
    </source>
</evidence>
<evidence type="ECO:0000256" key="2">
    <source>
        <dbReference type="ARBA" id="ARBA00022771"/>
    </source>
</evidence>
<gene>
    <name evidence="7" type="ORF">Ae201684_008269</name>
</gene>
<evidence type="ECO:0000256" key="1">
    <source>
        <dbReference type="ARBA" id="ARBA00022723"/>
    </source>
</evidence>
<keyword evidence="2 4" id="KW-0863">Zinc-finger</keyword>
<name>A0A6G0X5H1_9STRA</name>
<evidence type="ECO:0000313" key="8">
    <source>
        <dbReference type="Proteomes" id="UP000481153"/>
    </source>
</evidence>
<dbReference type="Pfam" id="PF01852">
    <property type="entry name" value="START"/>
    <property type="match status" value="1"/>
</dbReference>
<evidence type="ECO:0000256" key="3">
    <source>
        <dbReference type="ARBA" id="ARBA00022833"/>
    </source>
</evidence>
<dbReference type="Proteomes" id="UP000481153">
    <property type="component" value="Unassembled WGS sequence"/>
</dbReference>
<dbReference type="CDD" id="cd00065">
    <property type="entry name" value="FYVE_like_SF"/>
    <property type="match status" value="1"/>
</dbReference>
<dbReference type="SUPFAM" id="SSF57903">
    <property type="entry name" value="FYVE/PHD zinc finger"/>
    <property type="match status" value="1"/>
</dbReference>
<evidence type="ECO:0000313" key="7">
    <source>
        <dbReference type="EMBL" id="KAF0735054.1"/>
    </source>
</evidence>
<dbReference type="PANTHER" id="PTHR13510">
    <property type="entry name" value="FYVE-FINGER-CONTAINING RAB5 EFFECTOR PROTEIN RABENOSYN-5-RELATED"/>
    <property type="match status" value="1"/>
</dbReference>
<sequence length="408" mass="45869">MTSSKLFPLPPDFFRCPPLKSKERNHLRRLGVSVCDQAVRYAQLENGPIQWKHIASHRDVHIYRGKNETAPPHILTVASSMDVLGTLDEVAELYRAETHAEYAEFCKHFAKDLLDNSVLYTVTPSTPEHPRHYIGVKWHALELGGPLMPRDFCFLESRCDFEFNGRPGWVRCLHSIDMPCCPSLEPSLGLLRGTYLRVSFSFVETNRPGYLRAMHLVQGDFRGSIPAWVVKFMATKRAKQFGEIDAYLRRRRLARVTFPPTTFAVPTSERSRCFLCQRKYGAFGQKISCRKCGEVVCTGCSQTWSIPIDGVETRIKLCTACAALSMETLETKSSSVVSTTEQDVSKEIDKGGGDTEPWEDHDIESTGECTPPIQLGDDESLLGLSSENLFVLSHPDFYEGPIVLNSPT</sequence>
<evidence type="ECO:0000256" key="4">
    <source>
        <dbReference type="PROSITE-ProRule" id="PRU00091"/>
    </source>
</evidence>
<dbReference type="GO" id="GO:0008270">
    <property type="term" value="F:zinc ion binding"/>
    <property type="evidence" value="ECO:0007669"/>
    <property type="project" value="UniProtKB-KW"/>
</dbReference>